<dbReference type="GO" id="GO:0005886">
    <property type="term" value="C:plasma membrane"/>
    <property type="evidence" value="ECO:0007669"/>
    <property type="project" value="UniProtKB-SubCell"/>
</dbReference>
<evidence type="ECO:0000256" key="1">
    <source>
        <dbReference type="ARBA" id="ARBA00001625"/>
    </source>
</evidence>
<dbReference type="OrthoDB" id="9772456at2"/>
<feature type="binding site" evidence="4">
    <location>
        <position position="228"/>
    </location>
    <ligand>
        <name>Mg(2+)</name>
        <dbReference type="ChEBI" id="CHEBI:18420"/>
        <label>2</label>
    </ligand>
</feature>
<keyword evidence="2 4" id="KW-0479">Metal-binding</keyword>
<dbReference type="RefSeq" id="WP_101331408.1">
    <property type="nucleotide sequence ID" value="NZ_PJNH01000002.1"/>
</dbReference>
<dbReference type="Gene3D" id="3.40.190.80">
    <property type="match status" value="1"/>
</dbReference>
<feature type="binding site" evidence="4">
    <location>
        <begin position="89"/>
        <end position="92"/>
    </location>
    <ligand>
        <name>substrate</name>
    </ligand>
</feature>
<evidence type="ECO:0000256" key="5">
    <source>
        <dbReference type="PIRSR" id="PIRSR600760-2"/>
    </source>
</evidence>
<feature type="binding site" evidence="5">
    <location>
        <position position="89"/>
    </location>
    <ligand>
        <name>Mg(2+)</name>
        <dbReference type="ChEBI" id="CHEBI:18420"/>
        <label>1</label>
        <note>catalytic</note>
    </ligand>
</feature>
<dbReference type="PANTHER" id="PTHR43028">
    <property type="entry name" value="3'(2'),5'-BISPHOSPHATE NUCLEOTIDASE 1"/>
    <property type="match status" value="1"/>
</dbReference>
<dbReference type="InterPro" id="IPR020583">
    <property type="entry name" value="Inositol_monoP_metal-BS"/>
</dbReference>
<name>A0A2I0QUN6_9BACI</name>
<dbReference type="Proteomes" id="UP000243524">
    <property type="component" value="Unassembled WGS sequence"/>
</dbReference>
<organism evidence="6 7">
    <name type="scientific">Halalkalibacillus sediminis</name>
    <dbReference type="NCBI Taxonomy" id="2018042"/>
    <lineage>
        <taxon>Bacteria</taxon>
        <taxon>Bacillati</taxon>
        <taxon>Bacillota</taxon>
        <taxon>Bacilli</taxon>
        <taxon>Bacillales</taxon>
        <taxon>Bacillaceae</taxon>
        <taxon>Halalkalibacillus</taxon>
    </lineage>
</organism>
<evidence type="ECO:0000256" key="3">
    <source>
        <dbReference type="ARBA" id="ARBA00022842"/>
    </source>
</evidence>
<dbReference type="FunFam" id="3.40.190.80:FF:000005">
    <property type="entry name" value="3'(2'),5'-bisphosphate nucleotidase CysQ"/>
    <property type="match status" value="1"/>
</dbReference>
<dbReference type="GO" id="GO:0050427">
    <property type="term" value="P:3'-phosphoadenosine 5'-phosphosulfate metabolic process"/>
    <property type="evidence" value="ECO:0007669"/>
    <property type="project" value="TreeGrafter"/>
</dbReference>
<evidence type="ECO:0000313" key="6">
    <source>
        <dbReference type="EMBL" id="PKR77800.1"/>
    </source>
</evidence>
<keyword evidence="4" id="KW-0378">Hydrolase</keyword>
<comment type="caution">
    <text evidence="6">The sequence shown here is derived from an EMBL/GenBank/DDBJ whole genome shotgun (WGS) entry which is preliminary data.</text>
</comment>
<dbReference type="SUPFAM" id="SSF56655">
    <property type="entry name" value="Carbohydrate phosphatase"/>
    <property type="match status" value="1"/>
</dbReference>
<feature type="binding site" evidence="4">
    <location>
        <position position="67"/>
    </location>
    <ligand>
        <name>substrate</name>
    </ligand>
</feature>
<feature type="binding site" evidence="4">
    <location>
        <position position="87"/>
    </location>
    <ligand>
        <name>Mg(2+)</name>
        <dbReference type="ChEBI" id="CHEBI:18420"/>
        <label>1</label>
    </ligand>
</feature>
<evidence type="ECO:0000256" key="2">
    <source>
        <dbReference type="ARBA" id="ARBA00022723"/>
    </source>
</evidence>
<reference evidence="6 7" key="1">
    <citation type="submission" date="2017-06" db="EMBL/GenBank/DDBJ databases">
        <title>the draft geome sequence of Illustriluteabacillus marina B3227.</title>
        <authorList>
            <person name="He R.-H."/>
            <person name="Du Z.-J."/>
        </authorList>
    </citation>
    <scope>NUCLEOTIDE SEQUENCE [LARGE SCALE GENOMIC DNA]</scope>
    <source>
        <strain evidence="6 7">B3227</strain>
    </source>
</reference>
<dbReference type="HAMAP" id="MF_02095">
    <property type="entry name" value="CysQ"/>
    <property type="match status" value="1"/>
</dbReference>
<comment type="cofactor">
    <cofactor evidence="4 5">
        <name>Mg(2+)</name>
        <dbReference type="ChEBI" id="CHEBI:18420"/>
    </cofactor>
</comment>
<dbReference type="PRINTS" id="PR00377">
    <property type="entry name" value="IMPHPHTASES"/>
</dbReference>
<dbReference type="GO" id="GO:0008441">
    <property type="term" value="F:3'(2'),5'-bisphosphate nucleotidase activity"/>
    <property type="evidence" value="ECO:0007669"/>
    <property type="project" value="UniProtKB-UniRule"/>
</dbReference>
<dbReference type="GO" id="GO:0000103">
    <property type="term" value="P:sulfate assimilation"/>
    <property type="evidence" value="ECO:0007669"/>
    <property type="project" value="TreeGrafter"/>
</dbReference>
<feature type="binding site" evidence="5">
    <location>
        <position position="228"/>
    </location>
    <ligand>
        <name>Mg(2+)</name>
        <dbReference type="ChEBI" id="CHEBI:18420"/>
        <label>1</label>
        <note>catalytic</note>
    </ligand>
</feature>
<dbReference type="CDD" id="cd01638">
    <property type="entry name" value="CysQ"/>
    <property type="match status" value="1"/>
</dbReference>
<proteinExistence type="inferred from homology"/>
<comment type="catalytic activity">
    <reaction evidence="1 4">
        <text>adenosine 3',5'-bisphosphate + H2O = AMP + phosphate</text>
        <dbReference type="Rhea" id="RHEA:10040"/>
        <dbReference type="ChEBI" id="CHEBI:15377"/>
        <dbReference type="ChEBI" id="CHEBI:43474"/>
        <dbReference type="ChEBI" id="CHEBI:58343"/>
        <dbReference type="ChEBI" id="CHEBI:456215"/>
        <dbReference type="EC" id="3.1.3.7"/>
    </reaction>
</comment>
<evidence type="ECO:0000313" key="7">
    <source>
        <dbReference type="Proteomes" id="UP000243524"/>
    </source>
</evidence>
<sequence>MKDSIQLEKLFHVVLKAGQEIMGIYQKDFNVEYKEDDSPLTEADQKAHQVIESELKQHYPSIPILSEEGASVPFSERKEWSQFWLVDPLDGTKEFIKKNGEFTVNIALIEEGYPSIGFIYAPALDTAYFGVVGRASFKLEQASKHNVLSELDLIEKSTKLPSVQNKDEVFVVASRSHMSKETEDFVNQLKEEHPSVNTISSGSSLKFCLVAEGKADFYPRYAPTMEWDTGAGQAIAEAAGKEVVRYEDGERFYYNRENLTNGWFLVK</sequence>
<dbReference type="AlphaFoldDB" id="A0A2I0QUN6"/>
<accession>A0A2I0QUN6</accession>
<comment type="function">
    <text evidence="4">Converts adenosine-3',5'-bisphosphate (PAP) to AMP.</text>
</comment>
<dbReference type="PROSITE" id="PS00629">
    <property type="entry name" value="IMP_1"/>
    <property type="match status" value="1"/>
</dbReference>
<dbReference type="NCBIfam" id="TIGR01331">
    <property type="entry name" value="bisphos_cysQ"/>
    <property type="match status" value="1"/>
</dbReference>
<dbReference type="EMBL" id="PJNH01000002">
    <property type="protein sequence ID" value="PKR77800.1"/>
    <property type="molecule type" value="Genomic_DNA"/>
</dbReference>
<feature type="binding site" evidence="4">
    <location>
        <position position="87"/>
    </location>
    <ligand>
        <name>Mg(2+)</name>
        <dbReference type="ChEBI" id="CHEBI:18420"/>
        <label>2</label>
    </ligand>
</feature>
<keyword evidence="3 4" id="KW-0460">Magnesium</keyword>
<feature type="binding site" evidence="4">
    <location>
        <position position="67"/>
    </location>
    <ligand>
        <name>Mg(2+)</name>
        <dbReference type="ChEBI" id="CHEBI:18420"/>
        <label>1</label>
    </ligand>
</feature>
<dbReference type="Pfam" id="PF00459">
    <property type="entry name" value="Inositol_P"/>
    <property type="match status" value="1"/>
</dbReference>
<dbReference type="InterPro" id="IPR000760">
    <property type="entry name" value="Inositol_monophosphatase-like"/>
</dbReference>
<dbReference type="InterPro" id="IPR050725">
    <property type="entry name" value="CysQ/Inositol_MonoPase"/>
</dbReference>
<comment type="subcellular location">
    <subcellularLocation>
        <location evidence="4">Cell membrane</location>
        <topology evidence="4">Peripheral membrane protein</topology>
        <orientation evidence="4">Cytoplasmic side</orientation>
    </subcellularLocation>
</comment>
<protein>
    <recommendedName>
        <fullName evidence="4">3'(2'),5'-bisphosphate nucleotidase CysQ</fullName>
        <ecNumber evidence="4">3.1.3.7</ecNumber>
    </recommendedName>
    <alternativeName>
        <fullName evidence="4">3'(2'),5-bisphosphonucleoside 3'(2')-phosphohydrolase</fullName>
    </alternativeName>
    <alternativeName>
        <fullName evidence="4">3'-phosphoadenosine 5'-phosphate phosphatase</fullName>
        <shortName evidence="4">PAP phosphatase</shortName>
    </alternativeName>
</protein>
<feature type="binding site" evidence="5">
    <location>
        <position position="87"/>
    </location>
    <ligand>
        <name>Mg(2+)</name>
        <dbReference type="ChEBI" id="CHEBI:18420"/>
        <label>1</label>
        <note>catalytic</note>
    </ligand>
</feature>
<dbReference type="Gene3D" id="3.30.540.10">
    <property type="entry name" value="Fructose-1,6-Bisphosphatase, subunit A, domain 1"/>
    <property type="match status" value="1"/>
</dbReference>
<feature type="binding site" evidence="4">
    <location>
        <position position="228"/>
    </location>
    <ligand>
        <name>substrate</name>
    </ligand>
</feature>
<dbReference type="EC" id="3.1.3.7" evidence="4"/>
<feature type="binding site" evidence="5">
    <location>
        <position position="67"/>
    </location>
    <ligand>
        <name>Mg(2+)</name>
        <dbReference type="ChEBI" id="CHEBI:18420"/>
        <label>1</label>
        <note>catalytic</note>
    </ligand>
</feature>
<keyword evidence="4" id="KW-1003">Cell membrane</keyword>
<dbReference type="PANTHER" id="PTHR43028:SF5">
    <property type="entry name" value="3'(2'),5'-BISPHOSPHATE NUCLEOTIDASE 1"/>
    <property type="match status" value="1"/>
</dbReference>
<keyword evidence="7" id="KW-1185">Reference proteome</keyword>
<feature type="binding site" evidence="4 5">
    <location>
        <position position="90"/>
    </location>
    <ligand>
        <name>Mg(2+)</name>
        <dbReference type="ChEBI" id="CHEBI:18420"/>
        <label>2</label>
    </ligand>
</feature>
<feature type="binding site" evidence="4">
    <location>
        <position position="89"/>
    </location>
    <ligand>
        <name>Mg(2+)</name>
        <dbReference type="ChEBI" id="CHEBI:18420"/>
        <label>1</label>
    </ligand>
</feature>
<evidence type="ECO:0000256" key="4">
    <source>
        <dbReference type="HAMAP-Rule" id="MF_02095"/>
    </source>
</evidence>
<dbReference type="InterPro" id="IPR006240">
    <property type="entry name" value="CysQ"/>
</dbReference>
<dbReference type="GO" id="GO:0000287">
    <property type="term" value="F:magnesium ion binding"/>
    <property type="evidence" value="ECO:0007669"/>
    <property type="project" value="UniProtKB-UniRule"/>
</dbReference>
<gene>
    <name evidence="4 6" type="primary">cysQ</name>
    <name evidence="6" type="ORF">CEY16_07665</name>
</gene>
<comment type="similarity">
    <text evidence="4">Belongs to the inositol monophosphatase superfamily. CysQ family.</text>
</comment>
<keyword evidence="4" id="KW-0472">Membrane</keyword>